<accession>A0AAD3T209</accession>
<gene>
    <name evidence="2" type="ORF">Nepgr_023212</name>
</gene>
<comment type="caution">
    <text evidence="2">The sequence shown here is derived from an EMBL/GenBank/DDBJ whole genome shotgun (WGS) entry which is preliminary data.</text>
</comment>
<reference evidence="2" key="1">
    <citation type="submission" date="2023-05" db="EMBL/GenBank/DDBJ databases">
        <title>Nepenthes gracilis genome sequencing.</title>
        <authorList>
            <person name="Fukushima K."/>
        </authorList>
    </citation>
    <scope>NUCLEOTIDE SEQUENCE</scope>
    <source>
        <strain evidence="2">SING2019-196</strain>
    </source>
</reference>
<evidence type="ECO:0000256" key="1">
    <source>
        <dbReference type="SAM" id="MobiDB-lite"/>
    </source>
</evidence>
<organism evidence="2 3">
    <name type="scientific">Nepenthes gracilis</name>
    <name type="common">Slender pitcher plant</name>
    <dbReference type="NCBI Taxonomy" id="150966"/>
    <lineage>
        <taxon>Eukaryota</taxon>
        <taxon>Viridiplantae</taxon>
        <taxon>Streptophyta</taxon>
        <taxon>Embryophyta</taxon>
        <taxon>Tracheophyta</taxon>
        <taxon>Spermatophyta</taxon>
        <taxon>Magnoliopsida</taxon>
        <taxon>eudicotyledons</taxon>
        <taxon>Gunneridae</taxon>
        <taxon>Pentapetalae</taxon>
        <taxon>Caryophyllales</taxon>
        <taxon>Nepenthaceae</taxon>
        <taxon>Nepenthes</taxon>
    </lineage>
</organism>
<protein>
    <submittedName>
        <fullName evidence="2">Uncharacterized protein</fullName>
    </submittedName>
</protein>
<sequence>MLIHQKLRLILLQACQNAKKKERTATEGHHPDCNNNLTGKAALKEGNQHNKDCLPQTASKKQRPGGNSSTEPQCTGLAKAENRPGGDTNPKNFIAPASKGKRRGGGEGNGRARHRETAEADPVAAGQGGTTPRRDQPDRNRL</sequence>
<proteinExistence type="predicted"/>
<evidence type="ECO:0000313" key="3">
    <source>
        <dbReference type="Proteomes" id="UP001279734"/>
    </source>
</evidence>
<feature type="region of interest" description="Disordered" evidence="1">
    <location>
        <begin position="22"/>
        <end position="142"/>
    </location>
</feature>
<feature type="compositionally biased region" description="Basic and acidic residues" evidence="1">
    <location>
        <begin position="42"/>
        <end position="52"/>
    </location>
</feature>
<dbReference type="Proteomes" id="UP001279734">
    <property type="component" value="Unassembled WGS sequence"/>
</dbReference>
<evidence type="ECO:0000313" key="2">
    <source>
        <dbReference type="EMBL" id="GMH21370.1"/>
    </source>
</evidence>
<feature type="compositionally biased region" description="Basic and acidic residues" evidence="1">
    <location>
        <begin position="132"/>
        <end position="142"/>
    </location>
</feature>
<feature type="compositionally biased region" description="Basic and acidic residues" evidence="1">
    <location>
        <begin position="23"/>
        <end position="32"/>
    </location>
</feature>
<dbReference type="EMBL" id="BSYO01000023">
    <property type="protein sequence ID" value="GMH21370.1"/>
    <property type="molecule type" value="Genomic_DNA"/>
</dbReference>
<keyword evidence="3" id="KW-1185">Reference proteome</keyword>
<dbReference type="AlphaFoldDB" id="A0AAD3T209"/>
<name>A0AAD3T209_NEPGR</name>